<dbReference type="Pfam" id="PF12328">
    <property type="entry name" value="Rpp20"/>
    <property type="match status" value="1"/>
</dbReference>
<proteinExistence type="predicted"/>
<dbReference type="InterPro" id="IPR020241">
    <property type="entry name" value="RNase_P/MRP_Pop7_fungi"/>
</dbReference>
<dbReference type="GO" id="GO:0005655">
    <property type="term" value="C:nucleolar ribonuclease P complex"/>
    <property type="evidence" value="ECO:0007669"/>
    <property type="project" value="InterPro"/>
</dbReference>
<dbReference type="GO" id="GO:0003723">
    <property type="term" value="F:RNA binding"/>
    <property type="evidence" value="ECO:0007669"/>
    <property type="project" value="TreeGrafter"/>
</dbReference>
<keyword evidence="6" id="KW-1185">Reference proteome</keyword>
<evidence type="ECO:0000313" key="5">
    <source>
        <dbReference type="EMBL" id="TKA26020.1"/>
    </source>
</evidence>
<evidence type="ECO:0000313" key="6">
    <source>
        <dbReference type="Proteomes" id="UP000308549"/>
    </source>
</evidence>
<dbReference type="AlphaFoldDB" id="A0A4U0TUP2"/>
<reference evidence="5 6" key="1">
    <citation type="submission" date="2017-03" db="EMBL/GenBank/DDBJ databases">
        <title>Genomes of endolithic fungi from Antarctica.</title>
        <authorList>
            <person name="Coleine C."/>
            <person name="Masonjones S."/>
            <person name="Stajich J.E."/>
        </authorList>
    </citation>
    <scope>NUCLEOTIDE SEQUENCE [LARGE SCALE GENOMIC DNA]</scope>
    <source>
        <strain evidence="5 6">CCFEE 6315</strain>
    </source>
</reference>
<dbReference type="Proteomes" id="UP000308549">
    <property type="component" value="Unassembled WGS sequence"/>
</dbReference>
<sequence>MTDQRSHNPNPLQAITHKNPQHRNTKRKPQHKKLPKLPPNAAVSKRPLHRPAIPSPYAGASQPKVVYVSARTPFLSAVKRVEKLLRLSDKRLVQSASTIAKQNGQASRKRKRDGDEDEIGAIAREVEKRKTQGRRVGTDEDGVDGASEEVLLKGTGKAIGKVMEMGCWFQEKEEYEVRIRTGTVGAVDDIEVAEGEEGVSAEAESGGGTEEEPGTGPSLPDGEEGKARDETVREQENADARAANNTAFGDPIPETRIRYVSMLEVAVSLR</sequence>
<dbReference type="EMBL" id="NAJL01000031">
    <property type="protein sequence ID" value="TKA26020.1"/>
    <property type="molecule type" value="Genomic_DNA"/>
</dbReference>
<dbReference type="InterPro" id="IPR014612">
    <property type="entry name" value="Pop7/Rpp20"/>
</dbReference>
<feature type="compositionally biased region" description="Basic and acidic residues" evidence="4">
    <location>
        <begin position="223"/>
        <end position="239"/>
    </location>
</feature>
<accession>A0A4U0TUP2</accession>
<dbReference type="GO" id="GO:0001682">
    <property type="term" value="P:tRNA 5'-leader removal"/>
    <property type="evidence" value="ECO:0007669"/>
    <property type="project" value="InterPro"/>
</dbReference>
<evidence type="ECO:0000256" key="3">
    <source>
        <dbReference type="ARBA" id="ARBA00023242"/>
    </source>
</evidence>
<feature type="compositionally biased region" description="Polar residues" evidence="4">
    <location>
        <begin position="7"/>
        <end position="18"/>
    </location>
</feature>
<dbReference type="PANTHER" id="PTHR28256">
    <property type="entry name" value="RIBONUCLEASES P/MRP PROTEIN SUBUNIT POP7"/>
    <property type="match status" value="1"/>
</dbReference>
<feature type="region of interest" description="Disordered" evidence="4">
    <location>
        <begin position="98"/>
        <end position="119"/>
    </location>
</feature>
<dbReference type="OrthoDB" id="5416589at2759"/>
<evidence type="ECO:0000256" key="2">
    <source>
        <dbReference type="ARBA" id="ARBA00022694"/>
    </source>
</evidence>
<dbReference type="GO" id="GO:0004526">
    <property type="term" value="F:ribonuclease P activity"/>
    <property type="evidence" value="ECO:0007669"/>
    <property type="project" value="TreeGrafter"/>
</dbReference>
<comment type="subcellular location">
    <subcellularLocation>
        <location evidence="1">Nucleus</location>
    </subcellularLocation>
</comment>
<dbReference type="PANTHER" id="PTHR28256:SF1">
    <property type="entry name" value="RIBONUCLEASES P_MRP PROTEIN SUBUNIT POP7"/>
    <property type="match status" value="1"/>
</dbReference>
<evidence type="ECO:0000256" key="1">
    <source>
        <dbReference type="ARBA" id="ARBA00004123"/>
    </source>
</evidence>
<dbReference type="GO" id="GO:0000294">
    <property type="term" value="P:nuclear-transcribed mRNA catabolic process, RNase MRP-dependent"/>
    <property type="evidence" value="ECO:0007669"/>
    <property type="project" value="TreeGrafter"/>
</dbReference>
<keyword evidence="3" id="KW-0539">Nucleus</keyword>
<dbReference type="GO" id="GO:0006364">
    <property type="term" value="P:rRNA processing"/>
    <property type="evidence" value="ECO:0007669"/>
    <property type="project" value="TreeGrafter"/>
</dbReference>
<name>A0A4U0TUP2_9PEZI</name>
<dbReference type="InterPro" id="IPR036882">
    <property type="entry name" value="Alba-like_dom_sf"/>
</dbReference>
<comment type="caution">
    <text evidence="5">The sequence shown here is derived from an EMBL/GenBank/DDBJ whole genome shotgun (WGS) entry which is preliminary data.</text>
</comment>
<protein>
    <submittedName>
        <fullName evidence="5">Uncharacterized protein</fullName>
    </submittedName>
</protein>
<dbReference type="GO" id="GO:0034965">
    <property type="term" value="P:intronic box C/D snoRNA processing"/>
    <property type="evidence" value="ECO:0007669"/>
    <property type="project" value="TreeGrafter"/>
</dbReference>
<organism evidence="5 6">
    <name type="scientific">Salinomyces thailandicus</name>
    <dbReference type="NCBI Taxonomy" id="706561"/>
    <lineage>
        <taxon>Eukaryota</taxon>
        <taxon>Fungi</taxon>
        <taxon>Dikarya</taxon>
        <taxon>Ascomycota</taxon>
        <taxon>Pezizomycotina</taxon>
        <taxon>Dothideomycetes</taxon>
        <taxon>Dothideomycetidae</taxon>
        <taxon>Mycosphaerellales</taxon>
        <taxon>Teratosphaeriaceae</taxon>
        <taxon>Salinomyces</taxon>
    </lineage>
</organism>
<dbReference type="GO" id="GO:0000172">
    <property type="term" value="C:ribonuclease MRP complex"/>
    <property type="evidence" value="ECO:0007669"/>
    <property type="project" value="InterPro"/>
</dbReference>
<gene>
    <name evidence="5" type="ORF">B0A50_05532</name>
</gene>
<evidence type="ECO:0000256" key="4">
    <source>
        <dbReference type="SAM" id="MobiDB-lite"/>
    </source>
</evidence>
<keyword evidence="2" id="KW-0819">tRNA processing</keyword>
<dbReference type="GO" id="GO:0000171">
    <property type="term" value="F:ribonuclease MRP activity"/>
    <property type="evidence" value="ECO:0007669"/>
    <property type="project" value="TreeGrafter"/>
</dbReference>
<feature type="region of interest" description="Disordered" evidence="4">
    <location>
        <begin position="196"/>
        <end position="251"/>
    </location>
</feature>
<feature type="region of interest" description="Disordered" evidence="4">
    <location>
        <begin position="1"/>
        <end position="64"/>
    </location>
</feature>
<feature type="compositionally biased region" description="Basic residues" evidence="4">
    <location>
        <begin position="19"/>
        <end position="35"/>
    </location>
</feature>
<dbReference type="Gene3D" id="3.30.110.20">
    <property type="entry name" value="Alba-like domain"/>
    <property type="match status" value="1"/>
</dbReference>